<reference evidence="8" key="1">
    <citation type="submission" date="2020-05" db="EMBL/GenBank/DDBJ databases">
        <authorList>
            <person name="Chiriac C."/>
            <person name="Salcher M."/>
            <person name="Ghai R."/>
            <person name="Kavagutti S V."/>
        </authorList>
    </citation>
    <scope>NUCLEOTIDE SEQUENCE</scope>
</reference>
<accession>A0A6J6F830</accession>
<dbReference type="AlphaFoldDB" id="A0A6J6F830"/>
<dbReference type="InterPro" id="IPR050957">
    <property type="entry name" value="BMP_lipoprotein"/>
</dbReference>
<dbReference type="InterPro" id="IPR028082">
    <property type="entry name" value="Peripla_BP_I"/>
</dbReference>
<dbReference type="PANTHER" id="PTHR34296">
    <property type="entry name" value="TRANSCRIPTIONAL ACTIVATOR PROTEIN MED"/>
    <property type="match status" value="1"/>
</dbReference>
<evidence type="ECO:0000256" key="6">
    <source>
        <dbReference type="ARBA" id="ARBA00023288"/>
    </source>
</evidence>
<keyword evidence="3" id="KW-1003">Cell membrane</keyword>
<evidence type="ECO:0000256" key="2">
    <source>
        <dbReference type="ARBA" id="ARBA00008610"/>
    </source>
</evidence>
<dbReference type="PANTHER" id="PTHR34296:SF2">
    <property type="entry name" value="ABC TRANSPORTER GUANOSINE-BINDING PROTEIN NUPN"/>
    <property type="match status" value="1"/>
</dbReference>
<evidence type="ECO:0000256" key="5">
    <source>
        <dbReference type="ARBA" id="ARBA00023136"/>
    </source>
</evidence>
<evidence type="ECO:0000259" key="7">
    <source>
        <dbReference type="Pfam" id="PF02608"/>
    </source>
</evidence>
<evidence type="ECO:0000256" key="1">
    <source>
        <dbReference type="ARBA" id="ARBA00004193"/>
    </source>
</evidence>
<gene>
    <name evidence="8" type="ORF">UFOPK1767_00454</name>
</gene>
<comment type="subcellular location">
    <subcellularLocation>
        <location evidence="1">Cell membrane</location>
        <topology evidence="1">Lipid-anchor</topology>
    </subcellularLocation>
</comment>
<protein>
    <submittedName>
        <fullName evidence="8">Unannotated protein</fullName>
    </submittedName>
</protein>
<keyword evidence="6" id="KW-0449">Lipoprotein</keyword>
<evidence type="ECO:0000256" key="3">
    <source>
        <dbReference type="ARBA" id="ARBA00022475"/>
    </source>
</evidence>
<dbReference type="EMBL" id="CAEZTZ010000042">
    <property type="protein sequence ID" value="CAB4583044.1"/>
    <property type="molecule type" value="Genomic_DNA"/>
</dbReference>
<comment type="similarity">
    <text evidence="2">Belongs to the BMP lipoprotein family.</text>
</comment>
<sequence length="360" mass="36402">MKLISDKPHATIRSSIALGIAAAVIALAGCAATPTETEEVPTATGCTTEPISQFAVVTPETEADHGWNQQAILGAGEAATQLGITADINKGVGYDNAEAIVQQTIDKGNQFVIAHASGFATGGARVAETSGSPVLVVDLDQKVHCQVAGVFFDSQEGGYLAGIAAANATKTGTLGIVASAEDVNWFNMAGGFAQGAYSVNPDLKIVIAYIGPAEYGDSAGGKRITEQVIAAGADIIIGMGDGATVGYLQAIETASSTVQYIATIGDVAEIDTTGVELTSVLWNFAPTYVQAIKDIDAGIFGDANYTLNVANGGLSLAKTANLSAEVQAAVDAATAGIADGSITVKTSTTKDAVQAIIDGK</sequence>
<dbReference type="PROSITE" id="PS51257">
    <property type="entry name" value="PROKAR_LIPOPROTEIN"/>
    <property type="match status" value="1"/>
</dbReference>
<keyword evidence="4" id="KW-0732">Signal</keyword>
<name>A0A6J6F830_9ZZZZ</name>
<evidence type="ECO:0000256" key="4">
    <source>
        <dbReference type="ARBA" id="ARBA00022729"/>
    </source>
</evidence>
<dbReference type="Pfam" id="PF02608">
    <property type="entry name" value="Bmp"/>
    <property type="match status" value="1"/>
</dbReference>
<feature type="domain" description="ABC transporter substrate-binding protein PnrA-like" evidence="7">
    <location>
        <begin position="52"/>
        <end position="317"/>
    </location>
</feature>
<dbReference type="Gene3D" id="3.40.50.2300">
    <property type="match status" value="2"/>
</dbReference>
<dbReference type="SUPFAM" id="SSF53822">
    <property type="entry name" value="Periplasmic binding protein-like I"/>
    <property type="match status" value="1"/>
</dbReference>
<dbReference type="GO" id="GO:0005886">
    <property type="term" value="C:plasma membrane"/>
    <property type="evidence" value="ECO:0007669"/>
    <property type="project" value="UniProtKB-SubCell"/>
</dbReference>
<evidence type="ECO:0000313" key="8">
    <source>
        <dbReference type="EMBL" id="CAB4583044.1"/>
    </source>
</evidence>
<organism evidence="8">
    <name type="scientific">freshwater metagenome</name>
    <dbReference type="NCBI Taxonomy" id="449393"/>
    <lineage>
        <taxon>unclassified sequences</taxon>
        <taxon>metagenomes</taxon>
        <taxon>ecological metagenomes</taxon>
    </lineage>
</organism>
<keyword evidence="5" id="KW-0472">Membrane</keyword>
<dbReference type="InterPro" id="IPR003760">
    <property type="entry name" value="PnrA-like"/>
</dbReference>
<proteinExistence type="inferred from homology"/>